<name>A0A8H5MN65_9HYPO</name>
<dbReference type="Proteomes" id="UP000522262">
    <property type="component" value="Unassembled WGS sequence"/>
</dbReference>
<evidence type="ECO:0000256" key="1">
    <source>
        <dbReference type="SAM" id="MobiDB-lite"/>
    </source>
</evidence>
<feature type="region of interest" description="Disordered" evidence="1">
    <location>
        <begin position="84"/>
        <end position="160"/>
    </location>
</feature>
<comment type="caution">
    <text evidence="2">The sequence shown here is derived from an EMBL/GenBank/DDBJ whole genome shotgun (WGS) entry which is preliminary data.</text>
</comment>
<keyword evidence="3" id="KW-1185">Reference proteome</keyword>
<dbReference type="EMBL" id="JAAOAM010000318">
    <property type="protein sequence ID" value="KAF5533890.1"/>
    <property type="molecule type" value="Genomic_DNA"/>
</dbReference>
<proteinExistence type="predicted"/>
<evidence type="ECO:0000313" key="2">
    <source>
        <dbReference type="EMBL" id="KAF5533890.1"/>
    </source>
</evidence>
<dbReference type="AlphaFoldDB" id="A0A8H5MN65"/>
<accession>A0A8H5MN65</accession>
<reference evidence="2 3" key="1">
    <citation type="submission" date="2020-05" db="EMBL/GenBank/DDBJ databases">
        <title>Identification and distribution of gene clusters putatively required for synthesis of sphingolipid metabolism inhibitors in phylogenetically diverse species of the filamentous fungus Fusarium.</title>
        <authorList>
            <person name="Kim H.-S."/>
            <person name="Busman M."/>
            <person name="Brown D.W."/>
            <person name="Divon H."/>
            <person name="Uhlig S."/>
            <person name="Proctor R.H."/>
        </authorList>
    </citation>
    <scope>NUCLEOTIDE SEQUENCE [LARGE SCALE GENOMIC DNA]</scope>
    <source>
        <strain evidence="2 3">NRRL 53147</strain>
    </source>
</reference>
<feature type="compositionally biased region" description="Basic and acidic residues" evidence="1">
    <location>
        <begin position="87"/>
        <end position="97"/>
    </location>
</feature>
<feature type="compositionally biased region" description="Polar residues" evidence="1">
    <location>
        <begin position="118"/>
        <end position="128"/>
    </location>
</feature>
<organism evidence="2 3">
    <name type="scientific">Fusarium mexicanum</name>
    <dbReference type="NCBI Taxonomy" id="751941"/>
    <lineage>
        <taxon>Eukaryota</taxon>
        <taxon>Fungi</taxon>
        <taxon>Dikarya</taxon>
        <taxon>Ascomycota</taxon>
        <taxon>Pezizomycotina</taxon>
        <taxon>Sordariomycetes</taxon>
        <taxon>Hypocreomycetidae</taxon>
        <taxon>Hypocreales</taxon>
        <taxon>Nectriaceae</taxon>
        <taxon>Fusarium</taxon>
        <taxon>Fusarium fujikuroi species complex</taxon>
    </lineage>
</organism>
<evidence type="ECO:0000313" key="3">
    <source>
        <dbReference type="Proteomes" id="UP000522262"/>
    </source>
</evidence>
<sequence length="160" mass="17518">MPTSRTCRDTILDSLAKGTVDSIYADWESRESKLSATEFDFDYALALAQAQAKRIRELPPRRELDTPLREPYGEAIDLVEDPVDLGFDTKDHPEIKKVSRLGRASDIASDGPLDVSPVGSSQSPNVCSPKQGLADLEANHGLGQERQASPRGPVEVEDEK</sequence>
<protein>
    <submittedName>
        <fullName evidence="2">Uncharacterized protein</fullName>
    </submittedName>
</protein>
<gene>
    <name evidence="2" type="ORF">FMEXI_11565</name>
</gene>